<evidence type="ECO:0000256" key="2">
    <source>
        <dbReference type="ARBA" id="ARBA00022692"/>
    </source>
</evidence>
<feature type="transmembrane region" description="Helical" evidence="5">
    <location>
        <begin position="76"/>
        <end position="92"/>
    </location>
</feature>
<evidence type="ECO:0008006" key="7">
    <source>
        <dbReference type="Google" id="ProtNLM"/>
    </source>
</evidence>
<evidence type="ECO:0000256" key="4">
    <source>
        <dbReference type="ARBA" id="ARBA00023136"/>
    </source>
</evidence>
<keyword evidence="2 5" id="KW-0812">Transmembrane</keyword>
<evidence type="ECO:0000256" key="1">
    <source>
        <dbReference type="ARBA" id="ARBA00004127"/>
    </source>
</evidence>
<gene>
    <name evidence="6" type="ordered locus">Acid_6384</name>
</gene>
<dbReference type="Gene3D" id="1.20.120.1630">
    <property type="match status" value="1"/>
</dbReference>
<protein>
    <recommendedName>
        <fullName evidence="7">Isoprenylcysteine carboxyl methyltransferase</fullName>
    </recommendedName>
</protein>
<organism evidence="6">
    <name type="scientific">Solibacter usitatus (strain Ellin6076)</name>
    <dbReference type="NCBI Taxonomy" id="234267"/>
    <lineage>
        <taxon>Bacteria</taxon>
        <taxon>Pseudomonadati</taxon>
        <taxon>Acidobacteriota</taxon>
        <taxon>Terriglobia</taxon>
        <taxon>Bryobacterales</taxon>
        <taxon>Solibacteraceae</taxon>
        <taxon>Candidatus Solibacter</taxon>
    </lineage>
</organism>
<feature type="transmembrane region" description="Helical" evidence="5">
    <location>
        <begin position="37"/>
        <end position="55"/>
    </location>
</feature>
<dbReference type="PANTHER" id="PTHR12714">
    <property type="entry name" value="PROTEIN-S ISOPRENYLCYSTEINE O-METHYLTRANSFERASE"/>
    <property type="match status" value="1"/>
</dbReference>
<evidence type="ECO:0000256" key="3">
    <source>
        <dbReference type="ARBA" id="ARBA00022989"/>
    </source>
</evidence>
<evidence type="ECO:0000256" key="5">
    <source>
        <dbReference type="SAM" id="Phobius"/>
    </source>
</evidence>
<dbReference type="InterPro" id="IPR007318">
    <property type="entry name" value="Phopholipid_MeTrfase"/>
</dbReference>
<comment type="subcellular location">
    <subcellularLocation>
        <location evidence="1">Endomembrane system</location>
        <topology evidence="1">Multi-pass membrane protein</topology>
    </subcellularLocation>
</comment>
<reference evidence="6" key="1">
    <citation type="submission" date="2006-10" db="EMBL/GenBank/DDBJ databases">
        <title>Complete sequence of Solibacter usitatus Ellin6076.</title>
        <authorList>
            <consortium name="US DOE Joint Genome Institute"/>
            <person name="Copeland A."/>
            <person name="Lucas S."/>
            <person name="Lapidus A."/>
            <person name="Barry K."/>
            <person name="Detter J.C."/>
            <person name="Glavina del Rio T."/>
            <person name="Hammon N."/>
            <person name="Israni S."/>
            <person name="Dalin E."/>
            <person name="Tice H."/>
            <person name="Pitluck S."/>
            <person name="Thompson L.S."/>
            <person name="Brettin T."/>
            <person name="Bruce D."/>
            <person name="Han C."/>
            <person name="Tapia R."/>
            <person name="Gilna P."/>
            <person name="Schmutz J."/>
            <person name="Larimer F."/>
            <person name="Land M."/>
            <person name="Hauser L."/>
            <person name="Kyrpides N."/>
            <person name="Mikhailova N."/>
            <person name="Janssen P.H."/>
            <person name="Kuske C.R."/>
            <person name="Richardson P."/>
        </authorList>
    </citation>
    <scope>NUCLEOTIDE SEQUENCE</scope>
    <source>
        <strain evidence="6">Ellin6076</strain>
    </source>
</reference>
<dbReference type="PANTHER" id="PTHR12714:SF9">
    <property type="entry name" value="PROTEIN-S-ISOPRENYLCYSTEINE O-METHYLTRANSFERASE"/>
    <property type="match status" value="1"/>
</dbReference>
<feature type="transmembrane region" description="Helical" evidence="5">
    <location>
        <begin position="12"/>
        <end position="31"/>
    </location>
</feature>
<dbReference type="GO" id="GO:0016740">
    <property type="term" value="F:transferase activity"/>
    <property type="evidence" value="ECO:0007669"/>
    <property type="project" value="UniProtKB-ARBA"/>
</dbReference>
<proteinExistence type="predicted"/>
<dbReference type="EMBL" id="CP000473">
    <property type="protein sequence ID" value="ABJ87310.1"/>
    <property type="molecule type" value="Genomic_DNA"/>
</dbReference>
<dbReference type="InParanoid" id="Q01SR0"/>
<dbReference type="eggNOG" id="COG2020">
    <property type="taxonomic scope" value="Bacteria"/>
</dbReference>
<dbReference type="AlphaFoldDB" id="Q01SR0"/>
<feature type="transmembrane region" description="Helical" evidence="5">
    <location>
        <begin position="98"/>
        <end position="114"/>
    </location>
</feature>
<evidence type="ECO:0000313" key="6">
    <source>
        <dbReference type="EMBL" id="ABJ87310.1"/>
    </source>
</evidence>
<dbReference type="OrthoDB" id="5471300at2"/>
<name>Q01SR0_SOLUE</name>
<dbReference type="STRING" id="234267.Acid_6384"/>
<accession>Q01SR0</accession>
<sequence length="183" mass="20223">MIEFPKPYADAVARLRVPSGFLIVIVFAWFSRPTPESMAIGIPISLLGLALRAWAAGCLAKNQQLATGGPYSYTRNPLYIGTLLVAAGLAIASRSPGLAALFAVVFLLVYLPVIQNEEQHLRKIFPEYAAYAERVPALFPRWTPIPERNPNPFRAALYLKNQEYQAGLGFLAGMLFLLWKMLG</sequence>
<dbReference type="HOGENOM" id="CLU_097928_1_0_0"/>
<keyword evidence="4 5" id="KW-0472">Membrane</keyword>
<dbReference type="Pfam" id="PF04191">
    <property type="entry name" value="PEMT"/>
    <property type="match status" value="1"/>
</dbReference>
<keyword evidence="3 5" id="KW-1133">Transmembrane helix</keyword>
<dbReference type="GO" id="GO:0012505">
    <property type="term" value="C:endomembrane system"/>
    <property type="evidence" value="ECO:0007669"/>
    <property type="project" value="UniProtKB-SubCell"/>
</dbReference>
<dbReference type="KEGG" id="sus:Acid_6384"/>